<dbReference type="NCBIfam" id="TIGR00231">
    <property type="entry name" value="small_GTP"/>
    <property type="match status" value="1"/>
</dbReference>
<dbReference type="CDD" id="cd04164">
    <property type="entry name" value="trmE"/>
    <property type="match status" value="1"/>
</dbReference>
<dbReference type="NCBIfam" id="TIGR00450">
    <property type="entry name" value="mnmE_trmE_thdF"/>
    <property type="match status" value="1"/>
</dbReference>
<dbReference type="GO" id="GO:0003924">
    <property type="term" value="F:GTPase activity"/>
    <property type="evidence" value="ECO:0007669"/>
    <property type="project" value="UniProtKB-UniRule"/>
</dbReference>
<feature type="binding site" evidence="10">
    <location>
        <begin position="225"/>
        <end position="230"/>
    </location>
    <ligand>
        <name>GTP</name>
        <dbReference type="ChEBI" id="CHEBI:37565"/>
    </ligand>
</feature>
<dbReference type="GO" id="GO:0005525">
    <property type="term" value="F:GTP binding"/>
    <property type="evidence" value="ECO:0007669"/>
    <property type="project" value="UniProtKB-UniRule"/>
</dbReference>
<feature type="binding site" evidence="10">
    <location>
        <position position="229"/>
    </location>
    <ligand>
        <name>Mg(2+)</name>
        <dbReference type="ChEBI" id="CHEBI:18420"/>
    </ligand>
</feature>
<evidence type="ECO:0000256" key="7">
    <source>
        <dbReference type="ARBA" id="ARBA00022842"/>
    </source>
</evidence>
<dbReference type="InterPro" id="IPR027266">
    <property type="entry name" value="TrmE/GcvT-like"/>
</dbReference>
<feature type="binding site" evidence="10">
    <location>
        <position position="443"/>
    </location>
    <ligand>
        <name>(6S)-5-formyl-5,6,7,8-tetrahydrofolate</name>
        <dbReference type="ChEBI" id="CHEBI:57457"/>
    </ligand>
</feature>
<dbReference type="KEGG" id="cpm:G5S_0204"/>
<dbReference type="InterPro" id="IPR006073">
    <property type="entry name" value="GTP-bd"/>
</dbReference>
<evidence type="ECO:0000256" key="4">
    <source>
        <dbReference type="ARBA" id="ARBA00022723"/>
    </source>
</evidence>
<dbReference type="EC" id="3.6.-.-" evidence="10"/>
<dbReference type="PANTHER" id="PTHR42714:SF2">
    <property type="entry name" value="TRNA MODIFICATION GTPASE GTPBP3, MITOCHONDRIAL"/>
    <property type="match status" value="1"/>
</dbReference>
<feature type="domain" description="TrmE-type G" evidence="12">
    <location>
        <begin position="215"/>
        <end position="364"/>
    </location>
</feature>
<dbReference type="FunFam" id="3.30.1360.120:FF:000003">
    <property type="entry name" value="tRNA modification GTPase MnmE"/>
    <property type="match status" value="1"/>
</dbReference>
<dbReference type="Proteomes" id="UP000008305">
    <property type="component" value="Chromosome"/>
</dbReference>
<feature type="binding site" evidence="10">
    <location>
        <position position="246"/>
    </location>
    <ligand>
        <name>K(+)</name>
        <dbReference type="ChEBI" id="CHEBI:29103"/>
    </ligand>
</feature>
<feature type="binding site" evidence="10">
    <location>
        <begin position="244"/>
        <end position="250"/>
    </location>
    <ligand>
        <name>GTP</name>
        <dbReference type="ChEBI" id="CHEBI:37565"/>
    </ligand>
</feature>
<organism evidence="13 14">
    <name type="scientific">Chlamydia pecorum (strain ATCC VR-628 / DSM 29919 / E58)</name>
    <name type="common">Chlamydophila pecorum</name>
    <dbReference type="NCBI Taxonomy" id="331635"/>
    <lineage>
        <taxon>Bacteria</taxon>
        <taxon>Pseudomonadati</taxon>
        <taxon>Chlamydiota</taxon>
        <taxon>Chlamydiia</taxon>
        <taxon>Chlamydiales</taxon>
        <taxon>Chlamydiaceae</taxon>
        <taxon>Chlamydia/Chlamydophila group</taxon>
        <taxon>Chlamydia</taxon>
    </lineage>
</organism>
<keyword evidence="5 10" id="KW-0547">Nucleotide-binding</keyword>
<keyword evidence="8 10" id="KW-0630">Potassium</keyword>
<evidence type="ECO:0000259" key="12">
    <source>
        <dbReference type="PROSITE" id="PS51709"/>
    </source>
</evidence>
<feature type="binding site" evidence="10">
    <location>
        <position position="121"/>
    </location>
    <ligand>
        <name>(6S)-5-formyl-5,6,7,8-tetrahydrofolate</name>
        <dbReference type="ChEBI" id="CHEBI:57457"/>
    </ligand>
</feature>
<evidence type="ECO:0000256" key="5">
    <source>
        <dbReference type="ARBA" id="ARBA00022741"/>
    </source>
</evidence>
<dbReference type="GO" id="GO:0030488">
    <property type="term" value="P:tRNA methylation"/>
    <property type="evidence" value="ECO:0007669"/>
    <property type="project" value="TreeGrafter"/>
</dbReference>
<comment type="similarity">
    <text evidence="1 10 11">Belongs to the TRAFAC class TrmE-Era-EngA-EngB-Septin-like GTPase superfamily. TrmE GTPase family.</text>
</comment>
<dbReference type="InterPro" id="IPR027417">
    <property type="entry name" value="P-loop_NTPase"/>
</dbReference>
<keyword evidence="2 10" id="KW-0963">Cytoplasm</keyword>
<comment type="cofactor">
    <cofactor evidence="10">
        <name>K(+)</name>
        <dbReference type="ChEBI" id="CHEBI:29103"/>
    </cofactor>
    <text evidence="10">Binds 1 potassium ion per subunit.</text>
</comment>
<keyword evidence="7 10" id="KW-0460">Magnesium</keyword>
<dbReference type="InterPro" id="IPR027368">
    <property type="entry name" value="MnmE_dom2"/>
</dbReference>
<keyword evidence="4 10" id="KW-0479">Metal-binding</keyword>
<dbReference type="InterPro" id="IPR004520">
    <property type="entry name" value="GTPase_MnmE"/>
</dbReference>
<dbReference type="FunFam" id="3.40.50.300:FF:001376">
    <property type="entry name" value="tRNA modification GTPase MnmE"/>
    <property type="match status" value="1"/>
</dbReference>
<accession>A0AA34WHR9</accession>
<feature type="binding site" evidence="10">
    <location>
        <position position="249"/>
    </location>
    <ligand>
        <name>K(+)</name>
        <dbReference type="ChEBI" id="CHEBI:29103"/>
    </ligand>
</feature>
<comment type="caution">
    <text evidence="10">Lacks conserved residue(s) required for the propagation of feature annotation.</text>
</comment>
<feature type="binding site" evidence="10">
    <location>
        <position position="82"/>
    </location>
    <ligand>
        <name>(6S)-5-formyl-5,6,7,8-tetrahydrofolate</name>
        <dbReference type="ChEBI" id="CHEBI:57457"/>
    </ligand>
</feature>
<comment type="subcellular location">
    <subcellularLocation>
        <location evidence="10">Cytoplasm</location>
    </subcellularLocation>
</comment>
<evidence type="ECO:0000256" key="8">
    <source>
        <dbReference type="ARBA" id="ARBA00022958"/>
    </source>
</evidence>
<gene>
    <name evidence="10 13" type="primary">trmE</name>
    <name evidence="10" type="synonym">mnmE</name>
    <name evidence="13" type="ordered locus">G5S_0204</name>
</gene>
<sequence>MLTNDTIAAIATPPGEGSIAVVRLSGPQAIAIANKVFSKNIVDLPTHTVHLGTVSSQGVIIDQVLLIIMRAPRSFTGEDVIEIQCHGGYFSCTQILEALLNEGARGALPGEFSQRAFLNGKIDLIQAEAIQNLIASDNLDAYHIAQGHLQGRFSQKIQEVVDIIFEALAFIEVLADFPEEEQPSLEIPESNIQKALAMVSEFLDSFDEGQRLAQGTSIILAGEPNVGKSSLLNALTQKNRAIVTDIPGTTRDILEESWTLQGKRIRLIDTAGQRDTNDLIEQEGINRARMAMESAQGILWVMDATRPQNPLPEILFSKSTFLIWNKIDLAAPKKFNTNLPELAISTKTGEGILELKTALQQWLQKESSGKSSKVFLVSSRHQSILQTIQSNLKAAQDKLLSQQPPEFIAQDLRHALYAIGNLSGSEVTEAVLREIFSKFCIGK</sequence>
<evidence type="ECO:0000256" key="3">
    <source>
        <dbReference type="ARBA" id="ARBA00022694"/>
    </source>
</evidence>
<dbReference type="Pfam" id="PF12631">
    <property type="entry name" value="MnmE_helical"/>
    <property type="match status" value="1"/>
</dbReference>
<keyword evidence="9 10" id="KW-0342">GTP-binding</keyword>
<dbReference type="Pfam" id="PF01926">
    <property type="entry name" value="MMR_HSR1"/>
    <property type="match status" value="1"/>
</dbReference>
<keyword evidence="6 10" id="KW-0378">Hydrolase</keyword>
<dbReference type="GO" id="GO:0002098">
    <property type="term" value="P:tRNA wobble uridine modification"/>
    <property type="evidence" value="ECO:0007669"/>
    <property type="project" value="TreeGrafter"/>
</dbReference>
<feature type="binding site" evidence="10">
    <location>
        <position position="225"/>
    </location>
    <ligand>
        <name>K(+)</name>
        <dbReference type="ChEBI" id="CHEBI:29103"/>
    </ligand>
</feature>
<evidence type="ECO:0000256" key="2">
    <source>
        <dbReference type="ARBA" id="ARBA00022490"/>
    </source>
</evidence>
<protein>
    <recommendedName>
        <fullName evidence="10">tRNA modification GTPase MnmE</fullName>
        <ecNumber evidence="10">3.6.-.-</ecNumber>
    </recommendedName>
</protein>
<dbReference type="InterPro" id="IPR031168">
    <property type="entry name" value="G_TrmE"/>
</dbReference>
<evidence type="ECO:0000313" key="14">
    <source>
        <dbReference type="Proteomes" id="UP000008305"/>
    </source>
</evidence>
<dbReference type="CDD" id="cd14858">
    <property type="entry name" value="TrmE_N"/>
    <property type="match status" value="1"/>
</dbReference>
<dbReference type="GO" id="GO:0046872">
    <property type="term" value="F:metal ion binding"/>
    <property type="evidence" value="ECO:0007669"/>
    <property type="project" value="UniProtKB-KW"/>
</dbReference>
<evidence type="ECO:0000256" key="9">
    <source>
        <dbReference type="ARBA" id="ARBA00023134"/>
    </source>
</evidence>
<dbReference type="InterPro" id="IPR018948">
    <property type="entry name" value="GTP-bd_TrmE_N"/>
</dbReference>
<dbReference type="Pfam" id="PF10396">
    <property type="entry name" value="TrmE_N"/>
    <property type="match status" value="1"/>
</dbReference>
<name>A0AA34WHR9_CHLPE</name>
<dbReference type="EMBL" id="CP002608">
    <property type="protein sequence ID" value="AEB41220.1"/>
    <property type="molecule type" value="Genomic_DNA"/>
</dbReference>
<evidence type="ECO:0000313" key="13">
    <source>
        <dbReference type="EMBL" id="AEB41220.1"/>
    </source>
</evidence>
<comment type="subunit">
    <text evidence="10">Homodimer. Heterotetramer of two MnmE and two MnmG subunits.</text>
</comment>
<dbReference type="AlphaFoldDB" id="A0AA34WHR9"/>
<feature type="binding site" evidence="10">
    <location>
        <position position="250"/>
    </location>
    <ligand>
        <name>Mg(2+)</name>
        <dbReference type="ChEBI" id="CHEBI:18420"/>
    </ligand>
</feature>
<dbReference type="Gene3D" id="3.40.50.300">
    <property type="entry name" value="P-loop containing nucleotide triphosphate hydrolases"/>
    <property type="match status" value="1"/>
</dbReference>
<reference evidence="13 14" key="1">
    <citation type="journal article" date="2011" name="J. Bacteriol.">
        <title>Genome sequence of the obligate intracellular animal pathogen Chlamydia pecorum E58.</title>
        <authorList>
            <person name="Mojica S."/>
            <person name="Huot Creasy H."/>
            <person name="Daugherty S."/>
            <person name="Read T.D."/>
            <person name="Kim T."/>
            <person name="Kaltenboeck B."/>
            <person name="Bavoil P."/>
            <person name="Myers G.S."/>
        </authorList>
    </citation>
    <scope>NUCLEOTIDE SEQUENCE [LARGE SCALE GENOMIC DNA]</scope>
    <source>
        <strain evidence="13 14">E58</strain>
    </source>
</reference>
<proteinExistence type="inferred from homology"/>
<feature type="binding site" evidence="10">
    <location>
        <position position="23"/>
    </location>
    <ligand>
        <name>(6S)-5-formyl-5,6,7,8-tetrahydrofolate</name>
        <dbReference type="ChEBI" id="CHEBI:57457"/>
    </ligand>
</feature>
<evidence type="ECO:0000256" key="1">
    <source>
        <dbReference type="ARBA" id="ARBA00011043"/>
    </source>
</evidence>
<feature type="binding site" evidence="10">
    <location>
        <position position="244"/>
    </location>
    <ligand>
        <name>K(+)</name>
        <dbReference type="ChEBI" id="CHEBI:29103"/>
    </ligand>
</feature>
<comment type="function">
    <text evidence="10">Exhibits a very high intrinsic GTPase hydrolysis rate. Involved in the addition of a carboxymethylaminomethyl (cmnm) group at the wobble position (U34) of certain tRNAs, forming tRNA-cmnm(5)s(2)U34.</text>
</comment>
<evidence type="ECO:0000256" key="10">
    <source>
        <dbReference type="HAMAP-Rule" id="MF_00379"/>
    </source>
</evidence>
<dbReference type="Gene3D" id="3.30.1360.120">
    <property type="entry name" value="Probable tRNA modification gtpase trme, domain 1"/>
    <property type="match status" value="1"/>
</dbReference>
<dbReference type="PANTHER" id="PTHR42714">
    <property type="entry name" value="TRNA MODIFICATION GTPASE GTPBP3"/>
    <property type="match status" value="1"/>
</dbReference>
<dbReference type="PROSITE" id="PS51709">
    <property type="entry name" value="G_TRME"/>
    <property type="match status" value="1"/>
</dbReference>
<dbReference type="InterPro" id="IPR025867">
    <property type="entry name" value="MnmE_helical"/>
</dbReference>
<keyword evidence="3 10" id="KW-0819">tRNA processing</keyword>
<dbReference type="GO" id="GO:0005829">
    <property type="term" value="C:cytosol"/>
    <property type="evidence" value="ECO:0007669"/>
    <property type="project" value="TreeGrafter"/>
</dbReference>
<dbReference type="SUPFAM" id="SSF52540">
    <property type="entry name" value="P-loop containing nucleoside triphosphate hydrolases"/>
    <property type="match status" value="1"/>
</dbReference>
<keyword evidence="14" id="KW-1185">Reference proteome</keyword>
<feature type="binding site" evidence="10">
    <location>
        <begin position="269"/>
        <end position="272"/>
    </location>
    <ligand>
        <name>GTP</name>
        <dbReference type="ChEBI" id="CHEBI:37565"/>
    </ligand>
</feature>
<dbReference type="InterPro" id="IPR005225">
    <property type="entry name" value="Small_GTP-bd"/>
</dbReference>
<dbReference type="GO" id="GO:0042802">
    <property type="term" value="F:identical protein binding"/>
    <property type="evidence" value="ECO:0007669"/>
    <property type="project" value="UniProtKB-ARBA"/>
</dbReference>
<dbReference type="RefSeq" id="WP_013712298.1">
    <property type="nucleotide sequence ID" value="NC_015408.1"/>
</dbReference>
<evidence type="ECO:0000256" key="11">
    <source>
        <dbReference type="RuleBase" id="RU003313"/>
    </source>
</evidence>
<dbReference type="Gene3D" id="1.20.120.430">
    <property type="entry name" value="tRNA modification GTPase MnmE domain 2"/>
    <property type="match status" value="1"/>
</dbReference>
<evidence type="ECO:0000256" key="6">
    <source>
        <dbReference type="ARBA" id="ARBA00022801"/>
    </source>
</evidence>
<dbReference type="HAMAP" id="MF_00379">
    <property type="entry name" value="GTPase_MnmE"/>
    <property type="match status" value="1"/>
</dbReference>